<organism evidence="2 3">
    <name type="scientific">Propioniciclava tarda</name>
    <dbReference type="NCBI Taxonomy" id="433330"/>
    <lineage>
        <taxon>Bacteria</taxon>
        <taxon>Bacillati</taxon>
        <taxon>Actinomycetota</taxon>
        <taxon>Actinomycetes</taxon>
        <taxon>Propionibacteriales</taxon>
        <taxon>Propionibacteriaceae</taxon>
        <taxon>Propioniciclava</taxon>
    </lineage>
</organism>
<keyword evidence="3" id="KW-1185">Reference proteome</keyword>
<dbReference type="GO" id="GO:0005737">
    <property type="term" value="C:cytoplasm"/>
    <property type="evidence" value="ECO:0007669"/>
    <property type="project" value="TreeGrafter"/>
</dbReference>
<feature type="domain" description="FAD dependent oxidoreductase" evidence="1">
    <location>
        <begin position="31"/>
        <end position="400"/>
    </location>
</feature>
<dbReference type="InterPro" id="IPR006076">
    <property type="entry name" value="FAD-dep_OxRdtase"/>
</dbReference>
<dbReference type="OrthoDB" id="9805852at2"/>
<dbReference type="SUPFAM" id="SSF51905">
    <property type="entry name" value="FAD/NAD(P)-binding domain"/>
    <property type="match status" value="1"/>
</dbReference>
<dbReference type="Pfam" id="PF01266">
    <property type="entry name" value="DAO"/>
    <property type="match status" value="1"/>
</dbReference>
<gene>
    <name evidence="2" type="ORF">ET996_08660</name>
</gene>
<accession>A0A4Q9KKC7</accession>
<evidence type="ECO:0000313" key="2">
    <source>
        <dbReference type="EMBL" id="TBT94878.1"/>
    </source>
</evidence>
<dbReference type="InterPro" id="IPR036188">
    <property type="entry name" value="FAD/NAD-bd_sf"/>
</dbReference>
<sequence>MDPYRPVSLWLDQLDEALTPRPSLPGHRDADVAIIGAGYTGLWTAYHLLAIDPTLRVVLLESEIAGFGASGRNGGWCSAIFPASLAKVARVATRAGASDGREAAKRLQRTLHDLVPDIGRIAASEGIDCSFVQGGYLSVARNPAQLARARAEVAEASDWGFGDDHELLDASGVERHARVAGALGGTWTPHCAALDPARLVRGLARAVEGRGATIYEQTTVQGFGPGLVVTDRGLVRAERVILATEGYTAALAGQQRRIAPIYSLMTATEPLPESVWSEIGLAGRPTFNDGRHLVVYGQRTADGRIAFGGRGAPYHFGSRVSRAFDQNPGVHAMLQGTLRELFPALRDVSFTHTWGGNLGVPRDWFPTATFDPRTGLGFAGGYVGDGVSTSALAGRTLAALMTGDDPDALGSLPIANHRSPSWEPEPFRWLGVNGVTAVMTRADASEARTGRPSRAASAFWKLVGE</sequence>
<dbReference type="PANTHER" id="PTHR13847">
    <property type="entry name" value="SARCOSINE DEHYDROGENASE-RELATED"/>
    <property type="match status" value="1"/>
</dbReference>
<name>A0A4Q9KKC7_PROTD</name>
<dbReference type="Gene3D" id="3.30.9.10">
    <property type="entry name" value="D-Amino Acid Oxidase, subunit A, domain 2"/>
    <property type="match status" value="1"/>
</dbReference>
<dbReference type="Proteomes" id="UP000291933">
    <property type="component" value="Unassembled WGS sequence"/>
</dbReference>
<protein>
    <submittedName>
        <fullName evidence="2">FAD-dependent oxidoreductase</fullName>
    </submittedName>
</protein>
<dbReference type="AlphaFoldDB" id="A0A4Q9KKC7"/>
<dbReference type="PANTHER" id="PTHR13847:SF285">
    <property type="entry name" value="FAD DEPENDENT OXIDOREDUCTASE DOMAIN-CONTAINING PROTEIN"/>
    <property type="match status" value="1"/>
</dbReference>
<evidence type="ECO:0000259" key="1">
    <source>
        <dbReference type="Pfam" id="PF01266"/>
    </source>
</evidence>
<dbReference type="Gene3D" id="3.50.50.60">
    <property type="entry name" value="FAD/NAD(P)-binding domain"/>
    <property type="match status" value="1"/>
</dbReference>
<proteinExistence type="predicted"/>
<evidence type="ECO:0000313" key="3">
    <source>
        <dbReference type="Proteomes" id="UP000291933"/>
    </source>
</evidence>
<dbReference type="EMBL" id="SDMR01000009">
    <property type="protein sequence ID" value="TBT94878.1"/>
    <property type="molecule type" value="Genomic_DNA"/>
</dbReference>
<reference evidence="2 3" key="1">
    <citation type="submission" date="2019-01" db="EMBL/GenBank/DDBJ databases">
        <title>Lactibacter flavus gen. nov., sp. nov., a novel bacterium of the family Propionibacteriaceae isolated from raw milk and dairy products.</title>
        <authorList>
            <person name="Huptas C."/>
            <person name="Wenning M."/>
            <person name="Breitenwieser F."/>
            <person name="Doll E."/>
            <person name="Von Neubeck M."/>
            <person name="Busse H.-J."/>
            <person name="Scherer S."/>
        </authorList>
    </citation>
    <scope>NUCLEOTIDE SEQUENCE [LARGE SCALE GENOMIC DNA]</scope>
    <source>
        <strain evidence="2 3">DSM 22130</strain>
    </source>
</reference>
<comment type="caution">
    <text evidence="2">The sequence shown here is derived from an EMBL/GenBank/DDBJ whole genome shotgun (WGS) entry which is preliminary data.</text>
</comment>